<evidence type="ECO:0000313" key="8">
    <source>
        <dbReference type="EMBL" id="KAK8854417.1"/>
    </source>
</evidence>
<evidence type="ECO:0000256" key="6">
    <source>
        <dbReference type="PROSITE-ProRule" id="PRU00104"/>
    </source>
</evidence>
<feature type="active site" description="Glycyl thioester intermediate" evidence="6">
    <location>
        <position position="1629"/>
    </location>
</feature>
<dbReference type="PANTHER" id="PTHR11254:SF440">
    <property type="entry name" value="E3 UBIQUITIN-PROTEIN LIGASE NEDD-4"/>
    <property type="match status" value="1"/>
</dbReference>
<evidence type="ECO:0000256" key="1">
    <source>
        <dbReference type="ARBA" id="ARBA00000885"/>
    </source>
</evidence>
<dbReference type="PROSITE" id="PS50237">
    <property type="entry name" value="HECT"/>
    <property type="match status" value="1"/>
</dbReference>
<evidence type="ECO:0000256" key="2">
    <source>
        <dbReference type="ARBA" id="ARBA00004906"/>
    </source>
</evidence>
<dbReference type="CDD" id="cd00078">
    <property type="entry name" value="HECTc"/>
    <property type="match status" value="1"/>
</dbReference>
<proteinExistence type="predicted"/>
<comment type="catalytic activity">
    <reaction evidence="1">
        <text>S-ubiquitinyl-[E2 ubiquitin-conjugating enzyme]-L-cysteine + [acceptor protein]-L-lysine = [E2 ubiquitin-conjugating enzyme]-L-cysteine + N(6)-ubiquitinyl-[acceptor protein]-L-lysine.</text>
        <dbReference type="EC" id="2.3.2.26"/>
    </reaction>
</comment>
<dbReference type="EC" id="2.3.2.26" evidence="3"/>
<name>A0ABR2HY05_9EUKA</name>
<dbReference type="Gene3D" id="3.30.2410.10">
    <property type="entry name" value="Hect, E3 ligase catalytic domain"/>
    <property type="match status" value="1"/>
</dbReference>
<protein>
    <recommendedName>
        <fullName evidence="3">HECT-type E3 ubiquitin transferase</fullName>
        <ecNumber evidence="3">2.3.2.26</ecNumber>
    </recommendedName>
</protein>
<dbReference type="EMBL" id="JAPFFF010000021">
    <property type="protein sequence ID" value="KAK8854417.1"/>
    <property type="molecule type" value="Genomic_DNA"/>
</dbReference>
<comment type="pathway">
    <text evidence="2">Protein modification; protein ubiquitination.</text>
</comment>
<dbReference type="InterPro" id="IPR050409">
    <property type="entry name" value="E3_ubiq-protein_ligase"/>
</dbReference>
<dbReference type="PANTHER" id="PTHR11254">
    <property type="entry name" value="HECT DOMAIN UBIQUITIN-PROTEIN LIGASE"/>
    <property type="match status" value="1"/>
</dbReference>
<dbReference type="Gene3D" id="3.30.2160.10">
    <property type="entry name" value="Hect, E3 ligase catalytic domain"/>
    <property type="match status" value="1"/>
</dbReference>
<accession>A0ABR2HY05</accession>
<feature type="domain" description="HECT" evidence="7">
    <location>
        <begin position="1330"/>
        <end position="1661"/>
    </location>
</feature>
<dbReference type="Pfam" id="PF00632">
    <property type="entry name" value="HECT"/>
    <property type="match status" value="1"/>
</dbReference>
<sequence length="1661" mass="195300">MNQTLLLKNSNIFENSNLIDRIRQSCIDINENSNENEIRDFLCEAFELFEEEISNDVAIELFSAVLSCFSHYSQQLTNEINILLKKSRMNANYILIASSIIFYLNQNQPQLLTQECHSFINDALKEISDQINLISSNGLIVFGHRISSTFINGFINILLLSSKLENNTVTKVFPYILNQNIVSKNARFDLLFENIFNCGLIQIFPQDDASNKQIYEFITNKDFEQILSMNESAFSLVEAAIYCARSEWNHKIEGITEETILPFIVIIMIYLEKSQKTLSYNLFQNYKDMIINSLIFYANNQSLVNNKSIDLILQNQFKVSNKQIITNDDMFHIFFVLTQNLITYQYNANRMILLNSIFRLTSLDNYEMLSIFFNEFTQNFEATDLFNYILANFDEINKSDDLIQSKLNLMYIESSMIANYLSQFTTTNYVINFIKFLEKLCCNQPIIVSSPEISDVLMKSIRVKVNEENWDDVLVIGGFLKKNDFSNELFELNELEVPKSIKYTLFNTILDENCSKEDEVDHLLSIILNDPKIETNDLAFKQLFELMIKDQEILQCYLTYLVIQYSHQIKNIKVTTENMFKYLKKEYDLYSETLVDIINRAFYINQKNNQLMKKENILSSLPISKFGQTIIFKLFDSIKKKPGNYEAFICLKHISSSFPFLFNNLFDQMCDIVSSNLKSTHHFVENVDSEEDFRIIKTTYSAMTFFVSTLQSSLIIDQFIKWFFNNMETMNDDQLFGYWIIIYYQLKIDSTYVIFNVWAMKLNMMEKIGKILERNPVNTKKLNIMKQIIHLFITKFYNDMDKMNKYIIIQNDEFLNKVENPSNFLYDSIFFKIPHHFQTFDLFIKDVPDQLNQFIKNVEVKRDFWIDYQRNFEQMPNPTTDEYNKFDEKLMKYEPLADLPDLQNIRSKMTIKMVRYVVLRMDDYYMWILYKKEYPFVNENKEKIEEIINDLTKLQNEAKENPDDEENKDIELFNDYDYLLPFYCQQTLFRSLVRDLTNPKFISNANEILIDLISKISENEVSFLSFLEFISQYFNEINDKCNYVNIETSIEAMIGLINALIKLSGIKGFKENFVDLCGNNIINIILKPQLRSHSKLIMKVADLFLIVGSELPIRVTQLICIMLSFNDTSIDENSAFELIKRFDYKQINNIKRHIFNDFDRKRENLKTSSLFIKFAKIFPSVIHEKNDELLSLLDDILQNYFAQNDDYEISKDISSLIDILAPKRLNLSNNILKRDNIITVPNEIKETSPTFWSLFDKYSKKIIETIENNPYVLDNFKFLCEYPELIPFKIRSSYFRKKMKNRIDQYGRFPLNVDRNNILSSSYKGFFGKANKQILKNLCINFNGEQSIDAGGPTREWFTILSKEIMNQNYGLFECSKNSKSYQPNRFSDINPNHIEYFKFAGKFIARALIEGQCIDCHFTSSFYKQILKCELSYKDVEDFDEELYKNLDWMLHNDVDSLCMFFEIDTKELGIVKTIELKENGSETKVTNENKVEYVNLRANYAIKGPIEQQVSAFCNGFYSLIDYDDIKMFTPKELDLLICGIPEINPRDFIEHTRIDHPYNSDSPVIKYFFDAISKWENEKLAKLLLFMTGSSRVPSNGFKEFCEMTGSPLKISFGGDKSRIPQSHTCFNTIDLPQYESEEELNEKLILAIEECNTFEMS</sequence>
<evidence type="ECO:0000313" key="9">
    <source>
        <dbReference type="Proteomes" id="UP001470230"/>
    </source>
</evidence>
<dbReference type="SMART" id="SM00119">
    <property type="entry name" value="HECTc"/>
    <property type="match status" value="1"/>
</dbReference>
<keyword evidence="4" id="KW-0808">Transferase</keyword>
<dbReference type="Proteomes" id="UP001470230">
    <property type="component" value="Unassembled WGS sequence"/>
</dbReference>
<organism evidence="8 9">
    <name type="scientific">Tritrichomonas musculus</name>
    <dbReference type="NCBI Taxonomy" id="1915356"/>
    <lineage>
        <taxon>Eukaryota</taxon>
        <taxon>Metamonada</taxon>
        <taxon>Parabasalia</taxon>
        <taxon>Tritrichomonadida</taxon>
        <taxon>Tritrichomonadidae</taxon>
        <taxon>Tritrichomonas</taxon>
    </lineage>
</organism>
<evidence type="ECO:0000259" key="7">
    <source>
        <dbReference type="PROSITE" id="PS50237"/>
    </source>
</evidence>
<evidence type="ECO:0000256" key="3">
    <source>
        <dbReference type="ARBA" id="ARBA00012485"/>
    </source>
</evidence>
<evidence type="ECO:0000256" key="4">
    <source>
        <dbReference type="ARBA" id="ARBA00022679"/>
    </source>
</evidence>
<keyword evidence="5 6" id="KW-0833">Ubl conjugation pathway</keyword>
<comment type="caution">
    <text evidence="8">The sequence shown here is derived from an EMBL/GenBank/DDBJ whole genome shotgun (WGS) entry which is preliminary data.</text>
</comment>
<keyword evidence="9" id="KW-1185">Reference proteome</keyword>
<evidence type="ECO:0000256" key="5">
    <source>
        <dbReference type="ARBA" id="ARBA00022786"/>
    </source>
</evidence>
<dbReference type="InterPro" id="IPR000569">
    <property type="entry name" value="HECT_dom"/>
</dbReference>
<dbReference type="SUPFAM" id="SSF56204">
    <property type="entry name" value="Hect, E3 ligase catalytic domain"/>
    <property type="match status" value="1"/>
</dbReference>
<dbReference type="InterPro" id="IPR035983">
    <property type="entry name" value="Hect_E3_ubiquitin_ligase"/>
</dbReference>
<reference evidence="8 9" key="1">
    <citation type="submission" date="2024-04" db="EMBL/GenBank/DDBJ databases">
        <title>Tritrichomonas musculus Genome.</title>
        <authorList>
            <person name="Alves-Ferreira E."/>
            <person name="Grigg M."/>
            <person name="Lorenzi H."/>
            <person name="Galac M."/>
        </authorList>
    </citation>
    <scope>NUCLEOTIDE SEQUENCE [LARGE SCALE GENOMIC DNA]</scope>
    <source>
        <strain evidence="8 9">EAF2021</strain>
    </source>
</reference>
<dbReference type="Gene3D" id="3.90.1750.10">
    <property type="entry name" value="Hect, E3 ligase catalytic domains"/>
    <property type="match status" value="1"/>
</dbReference>
<gene>
    <name evidence="8" type="ORF">M9Y10_016979</name>
</gene>